<accession>A0A9P4QW41</accession>
<proteinExistence type="predicted"/>
<gene>
    <name evidence="2" type="ORF">EJ04DRAFT_525706</name>
</gene>
<evidence type="ECO:0000313" key="2">
    <source>
        <dbReference type="EMBL" id="KAF2731991.1"/>
    </source>
</evidence>
<sequence length="106" mass="11243">MADGMRCARSAAGNRMLRGRGLTRSFASTVERRGEDQGVGNQGSAGRGRGRRGQCSQRRGRGGVSERAPWRSGPSERTSDGAATTTATATNSPEGTQQPSHLQRVR</sequence>
<feature type="compositionally biased region" description="Polar residues" evidence="1">
    <location>
        <begin position="91"/>
        <end position="106"/>
    </location>
</feature>
<name>A0A9P4QW41_9PLEO</name>
<evidence type="ECO:0000256" key="1">
    <source>
        <dbReference type="SAM" id="MobiDB-lite"/>
    </source>
</evidence>
<dbReference type="Proteomes" id="UP000799444">
    <property type="component" value="Unassembled WGS sequence"/>
</dbReference>
<dbReference type="AlphaFoldDB" id="A0A9P4QW41"/>
<evidence type="ECO:0000313" key="3">
    <source>
        <dbReference type="Proteomes" id="UP000799444"/>
    </source>
</evidence>
<reference evidence="2" key="1">
    <citation type="journal article" date="2020" name="Stud. Mycol.">
        <title>101 Dothideomycetes genomes: a test case for predicting lifestyles and emergence of pathogens.</title>
        <authorList>
            <person name="Haridas S."/>
            <person name="Albert R."/>
            <person name="Binder M."/>
            <person name="Bloem J."/>
            <person name="Labutti K."/>
            <person name="Salamov A."/>
            <person name="Andreopoulos B."/>
            <person name="Baker S."/>
            <person name="Barry K."/>
            <person name="Bills G."/>
            <person name="Bluhm B."/>
            <person name="Cannon C."/>
            <person name="Castanera R."/>
            <person name="Culley D."/>
            <person name="Daum C."/>
            <person name="Ezra D."/>
            <person name="Gonzalez J."/>
            <person name="Henrissat B."/>
            <person name="Kuo A."/>
            <person name="Liang C."/>
            <person name="Lipzen A."/>
            <person name="Lutzoni F."/>
            <person name="Magnuson J."/>
            <person name="Mondo S."/>
            <person name="Nolan M."/>
            <person name="Ohm R."/>
            <person name="Pangilinan J."/>
            <person name="Park H.-J."/>
            <person name="Ramirez L."/>
            <person name="Alfaro M."/>
            <person name="Sun H."/>
            <person name="Tritt A."/>
            <person name="Yoshinaga Y."/>
            <person name="Zwiers L.-H."/>
            <person name="Turgeon B."/>
            <person name="Goodwin S."/>
            <person name="Spatafora J."/>
            <person name="Crous P."/>
            <person name="Grigoriev I."/>
        </authorList>
    </citation>
    <scope>NUCLEOTIDE SEQUENCE</scope>
    <source>
        <strain evidence="2">CBS 125425</strain>
    </source>
</reference>
<dbReference type="EMBL" id="ML996185">
    <property type="protein sequence ID" value="KAF2731991.1"/>
    <property type="molecule type" value="Genomic_DNA"/>
</dbReference>
<protein>
    <submittedName>
        <fullName evidence="2">Uncharacterized protein</fullName>
    </submittedName>
</protein>
<feature type="region of interest" description="Disordered" evidence="1">
    <location>
        <begin position="1"/>
        <end position="106"/>
    </location>
</feature>
<comment type="caution">
    <text evidence="2">The sequence shown here is derived from an EMBL/GenBank/DDBJ whole genome shotgun (WGS) entry which is preliminary data.</text>
</comment>
<keyword evidence="3" id="KW-1185">Reference proteome</keyword>
<organism evidence="2 3">
    <name type="scientific">Polyplosphaeria fusca</name>
    <dbReference type="NCBI Taxonomy" id="682080"/>
    <lineage>
        <taxon>Eukaryota</taxon>
        <taxon>Fungi</taxon>
        <taxon>Dikarya</taxon>
        <taxon>Ascomycota</taxon>
        <taxon>Pezizomycotina</taxon>
        <taxon>Dothideomycetes</taxon>
        <taxon>Pleosporomycetidae</taxon>
        <taxon>Pleosporales</taxon>
        <taxon>Tetraplosphaeriaceae</taxon>
        <taxon>Polyplosphaeria</taxon>
    </lineage>
</organism>